<dbReference type="Proteomes" id="UP001151760">
    <property type="component" value="Unassembled WGS sequence"/>
</dbReference>
<keyword evidence="3" id="KW-1185">Reference proteome</keyword>
<evidence type="ECO:0000313" key="3">
    <source>
        <dbReference type="Proteomes" id="UP001151760"/>
    </source>
</evidence>
<keyword evidence="1" id="KW-0812">Transmembrane</keyword>
<sequence>MPTLASEGKAEHIQALQFQSRSSLGVKKCLGRCEIANVGNLTLGKVVDERMFIHGGGGIYRKVRDVTGFPIEWNDTDIGVTQVEIANFTNLDSRCRPYLIGHLGKVKPRYIPILENEVKSPKLLIKLAAVVIDINGRVLAAREEPAEQDVGVLFGLLFIMTLSLVVLLLMVIGNGVWYIFKALLKDQLATALVTFFTLNADVLTGRSCTELVKKYGVPDPREFPDEILSLNGRTHIFQIHYNPSCVQGRVDFYFDDILDKPLQIGTPVQLPQTSITAQTLTVTPLPITPETPGTYEQPTASTAASLAITESVSSDTPSIPTPGSETTTKNVKRALFETESRRKQEEKGMIRSRQQLIGVEEESMPVYDTDIKDVIEKKEGFVGKGGFGGKKDNIKDVVVVANDLCSSMIQTTLSVNFELDINTKSHKLMWFGKSIILK</sequence>
<proteinExistence type="predicted"/>
<dbReference type="EMBL" id="BQNB010010045">
    <property type="protein sequence ID" value="GJS71954.1"/>
    <property type="molecule type" value="Genomic_DNA"/>
</dbReference>
<evidence type="ECO:0000313" key="2">
    <source>
        <dbReference type="EMBL" id="GJS71954.1"/>
    </source>
</evidence>
<protein>
    <submittedName>
        <fullName evidence="2">Uncharacterized protein</fullName>
    </submittedName>
</protein>
<organism evidence="2 3">
    <name type="scientific">Tanacetum coccineum</name>
    <dbReference type="NCBI Taxonomy" id="301880"/>
    <lineage>
        <taxon>Eukaryota</taxon>
        <taxon>Viridiplantae</taxon>
        <taxon>Streptophyta</taxon>
        <taxon>Embryophyta</taxon>
        <taxon>Tracheophyta</taxon>
        <taxon>Spermatophyta</taxon>
        <taxon>Magnoliopsida</taxon>
        <taxon>eudicotyledons</taxon>
        <taxon>Gunneridae</taxon>
        <taxon>Pentapetalae</taxon>
        <taxon>asterids</taxon>
        <taxon>campanulids</taxon>
        <taxon>Asterales</taxon>
        <taxon>Asteraceae</taxon>
        <taxon>Asteroideae</taxon>
        <taxon>Anthemideae</taxon>
        <taxon>Anthemidinae</taxon>
        <taxon>Tanacetum</taxon>
    </lineage>
</organism>
<feature type="non-terminal residue" evidence="2">
    <location>
        <position position="438"/>
    </location>
</feature>
<evidence type="ECO:0000256" key="1">
    <source>
        <dbReference type="SAM" id="Phobius"/>
    </source>
</evidence>
<name>A0ABQ4Y2U3_9ASTR</name>
<dbReference type="Gene3D" id="2.40.50.140">
    <property type="entry name" value="Nucleic acid-binding proteins"/>
    <property type="match status" value="1"/>
</dbReference>
<keyword evidence="1" id="KW-1133">Transmembrane helix</keyword>
<comment type="caution">
    <text evidence="2">The sequence shown here is derived from an EMBL/GenBank/DDBJ whole genome shotgun (WGS) entry which is preliminary data.</text>
</comment>
<dbReference type="InterPro" id="IPR012340">
    <property type="entry name" value="NA-bd_OB-fold"/>
</dbReference>
<accession>A0ABQ4Y2U3</accession>
<reference evidence="2" key="2">
    <citation type="submission" date="2022-01" db="EMBL/GenBank/DDBJ databases">
        <authorList>
            <person name="Yamashiro T."/>
            <person name="Shiraishi A."/>
            <person name="Satake H."/>
            <person name="Nakayama K."/>
        </authorList>
    </citation>
    <scope>NUCLEOTIDE SEQUENCE</scope>
</reference>
<reference evidence="2" key="1">
    <citation type="journal article" date="2022" name="Int. J. Mol. Sci.">
        <title>Draft Genome of Tanacetum Coccineum: Genomic Comparison of Closely Related Tanacetum-Family Plants.</title>
        <authorList>
            <person name="Yamashiro T."/>
            <person name="Shiraishi A."/>
            <person name="Nakayama K."/>
            <person name="Satake H."/>
        </authorList>
    </citation>
    <scope>NUCLEOTIDE SEQUENCE</scope>
</reference>
<gene>
    <name evidence="2" type="ORF">Tco_0704795</name>
</gene>
<feature type="transmembrane region" description="Helical" evidence="1">
    <location>
        <begin position="152"/>
        <end position="180"/>
    </location>
</feature>
<keyword evidence="1" id="KW-0472">Membrane</keyword>